<dbReference type="Proteomes" id="UP001364156">
    <property type="component" value="Chromosome"/>
</dbReference>
<evidence type="ECO:0000256" key="2">
    <source>
        <dbReference type="SAM" id="SignalP"/>
    </source>
</evidence>
<dbReference type="RefSeq" id="WP_338549798.1">
    <property type="nucleotide sequence ID" value="NZ_CP146069.1"/>
</dbReference>
<sequence>MKRFFLLGAAAFSLLSATALPLQAQSLAEDGLASTIERLSADPNANTFELGMLQTLRAVEKTLQTRYEYGIGQRVPMLPVLRIQGALTPNPKPKPSDTGTLSEIMRQFVEDMEMARTTLTSVDDAPAFDLTLQDLWFDVDGNGQRARSENVTELLGALVIGGRAYREFSQSEAKDTPISVRFDAADHAWLAAYTHMLSGFGHLYLAFDPEPVFQKLEAERTALGNAPEIPNIYDQAQLEEELAALEAEEAEIKAETEALQESFNAKNDAYRTLYNEIREKPDGAEKDALQETADAMQEETRAMGRELSDLRRSLQFIRNEKRAIEAKQPEAVGDMQRMAAQQAETIDFIYVLIRSLDQQPDADHIRAVRDNWMGMIAQNRVFWTRLAEETDNEREWIPNETQTSALPVEIPDGAPEAWQAILADIEAVLKGDLLITHPLLPPGHGISIPAYVEDPSPLSLLEWVHGIGAYRYAAKGPRLTAQSWNAFQRLTNGNPGGFAIFFN</sequence>
<evidence type="ECO:0008006" key="5">
    <source>
        <dbReference type="Google" id="ProtNLM"/>
    </source>
</evidence>
<keyword evidence="2" id="KW-0732">Signal</keyword>
<protein>
    <recommendedName>
        <fullName evidence="5">DUF3450 family protein</fullName>
    </recommendedName>
</protein>
<name>A0ABZ2HK80_9RHOB</name>
<keyword evidence="4" id="KW-1185">Reference proteome</keyword>
<keyword evidence="1" id="KW-0175">Coiled coil</keyword>
<feature type="coiled-coil region" evidence="1">
    <location>
        <begin position="233"/>
        <end position="327"/>
    </location>
</feature>
<gene>
    <name evidence="3" type="ORF">RZ517_01850</name>
</gene>
<feature type="chain" id="PRO_5045781504" description="DUF3450 family protein" evidence="2">
    <location>
        <begin position="25"/>
        <end position="503"/>
    </location>
</feature>
<evidence type="ECO:0000313" key="3">
    <source>
        <dbReference type="EMBL" id="WWR46956.1"/>
    </source>
</evidence>
<evidence type="ECO:0000313" key="4">
    <source>
        <dbReference type="Proteomes" id="UP001364156"/>
    </source>
</evidence>
<feature type="signal peptide" evidence="2">
    <location>
        <begin position="1"/>
        <end position="24"/>
    </location>
</feature>
<accession>A0ABZ2HK80</accession>
<organism evidence="3 4">
    <name type="scientific">Roseovarius phycicola</name>
    <dbReference type="NCBI Taxonomy" id="3080976"/>
    <lineage>
        <taxon>Bacteria</taxon>
        <taxon>Pseudomonadati</taxon>
        <taxon>Pseudomonadota</taxon>
        <taxon>Alphaproteobacteria</taxon>
        <taxon>Rhodobacterales</taxon>
        <taxon>Roseobacteraceae</taxon>
        <taxon>Roseovarius</taxon>
    </lineage>
</organism>
<reference evidence="3 4" key="1">
    <citation type="submission" date="2023-10" db="EMBL/GenBank/DDBJ databases">
        <title>Roseovarius strain S88 nov., isolated from a marine algae.</title>
        <authorList>
            <person name="Lee M.W."/>
            <person name="Lee J.K."/>
            <person name="Kim J.M."/>
            <person name="Choi D.G."/>
            <person name="Baek J.H."/>
            <person name="Bayburt H."/>
            <person name="Jung J.J."/>
            <person name="Han D.M."/>
            <person name="Jeon C.O."/>
        </authorList>
    </citation>
    <scope>NUCLEOTIDE SEQUENCE [LARGE SCALE GENOMIC DNA]</scope>
    <source>
        <strain evidence="3 4">S88</strain>
    </source>
</reference>
<dbReference type="EMBL" id="CP146069">
    <property type="protein sequence ID" value="WWR46956.1"/>
    <property type="molecule type" value="Genomic_DNA"/>
</dbReference>
<proteinExistence type="predicted"/>
<evidence type="ECO:0000256" key="1">
    <source>
        <dbReference type="SAM" id="Coils"/>
    </source>
</evidence>